<feature type="domain" description="AIG1-type G" evidence="5">
    <location>
        <begin position="198"/>
        <end position="388"/>
    </location>
</feature>
<comment type="similarity">
    <text evidence="1">Belongs to the TRAFAC class TrmE-Era-EngA-EngB-Septin-like GTPase superfamily. AIG1/Toc34/Toc159-like paraseptin GTPase family. IAN subfamily.</text>
</comment>
<dbReference type="AlphaFoldDB" id="A0A673BS66"/>
<evidence type="ECO:0000256" key="2">
    <source>
        <dbReference type="ARBA" id="ARBA00022741"/>
    </source>
</evidence>
<dbReference type="PANTHER" id="PTHR10903:SF170">
    <property type="entry name" value="GTPASE IMAP FAMILY MEMBER 7"/>
    <property type="match status" value="1"/>
</dbReference>
<feature type="region of interest" description="Disordered" evidence="4">
    <location>
        <begin position="801"/>
        <end position="844"/>
    </location>
</feature>
<dbReference type="InterPro" id="IPR006703">
    <property type="entry name" value="G_AIG1"/>
</dbReference>
<dbReference type="RefSeq" id="XP_029985209.1">
    <property type="nucleotide sequence ID" value="XM_030129349.1"/>
</dbReference>
<feature type="region of interest" description="Disordered" evidence="4">
    <location>
        <begin position="684"/>
        <end position="711"/>
    </location>
</feature>
<dbReference type="Proteomes" id="UP000472271">
    <property type="component" value="Unassembled WGS sequence"/>
</dbReference>
<proteinExistence type="inferred from homology"/>
<accession>A0A673BS66</accession>
<evidence type="ECO:0000259" key="5">
    <source>
        <dbReference type="PROSITE" id="PS51720"/>
    </source>
</evidence>
<keyword evidence="2" id="KW-0547">Nucleotide-binding</keyword>
<evidence type="ECO:0000256" key="1">
    <source>
        <dbReference type="ARBA" id="ARBA00008535"/>
    </source>
</evidence>
<evidence type="ECO:0000313" key="6">
    <source>
        <dbReference type="Ensembl" id="ENSSORP00005043058.1"/>
    </source>
</evidence>
<dbReference type="InterPro" id="IPR045058">
    <property type="entry name" value="GIMA/IAN/Toc"/>
</dbReference>
<reference evidence="6" key="2">
    <citation type="submission" date="2025-09" db="UniProtKB">
        <authorList>
            <consortium name="Ensembl"/>
        </authorList>
    </citation>
    <scope>IDENTIFICATION</scope>
</reference>
<keyword evidence="3" id="KW-0342">GTP-binding</keyword>
<dbReference type="OrthoDB" id="8954335at2759"/>
<evidence type="ECO:0000313" key="7">
    <source>
        <dbReference type="Proteomes" id="UP000472271"/>
    </source>
</evidence>
<dbReference type="CDD" id="cd01852">
    <property type="entry name" value="AIG1"/>
    <property type="match status" value="1"/>
</dbReference>
<dbReference type="Ensembl" id="ENSSORT00005044149.1">
    <property type="protein sequence ID" value="ENSSORP00005043058.1"/>
    <property type="gene ID" value="ENSSORG00005019923.1"/>
</dbReference>
<sequence length="960" mass="112227">MASSMSVSELRIVIFGKNQDEKSALSKLIVGKRGQPFAKTPKPRKCVHGEWKKKPVTVVRTADSQQAENVKLEIKKCVAHCPPGPNVLLLLVNPSDFDEADRERLKSALSFFGGDAFQYSIVIRIQNDNTRCNPSVQKLVQDCKERQHVVNLDGTHLHEQEVEELMEKIEDLVRQNYGQYIAFTEETLYCLVEPELPKPPLNLVLCGRFADWKALTANAILGQRQFIPRTDSSECVKRQAEVCGRRVSLVELPVLSGKPQKDAMKESIRCVSLCEPEGVHAFVLVLPVGPLTNEDKEELKTIQNTFRSQINDFMVILFTVDSDATASAVANYMSNKEDIQQLCRHSGGRHHIVNIKNQQQVSGILHTVEHMSIQGSRSFTKDMCPKPPVNRVAKHSFLRQNRPILNFQRNSALKPIGDVNPPAESLRMVLIGKTGCGKSATANTILGEDKFTSKTALGSVTRVCQKAEGHIDGRPIAVVDTPGLFDTTLSNEDVQEELVKCISMLAPGPHVFLLVLKIGRFTKEEKETLKLITEFFGKKSENFIIVVFTRGDELKDETIESYIEGDKEGSVKKVIAECGGRYHVFNNNDREDRTQVSQLRTKIEETVKKNGGGFFTSELFQEAEAAIEKEEERILKEKEKEMEKQEKDLERKHNEEVQEIKEKVKLLRPKFEQEIYLRAKEVKEKEEKLKREQERSKKERERREEEERIKKRQEMVQQTAWEKKYDTLDTKLRSPPTKESINERKLLMRSREEMKKEREAWEKERLEWWEKRNEDEKLRQEEEKERLQRLRDEYEQERLNYKRRQEEEEELQREREERERRRAEENFRKQVEELRRKTKDEARKQAEECNEFRHKYTRDALAKMEMYRTEMELMKKNQEQSNEYMLKQLQLNKTFQKDFNKLKKQQREEMNKLERAQCCRHQGDLDDEMSQMKTKHQQEVNDWIQEHVKKATDDKNCCIL</sequence>
<dbReference type="SUPFAM" id="SSF52540">
    <property type="entry name" value="P-loop containing nucleoside triphosphate hydrolases"/>
    <property type="match status" value="1"/>
</dbReference>
<dbReference type="Gene3D" id="3.40.50.300">
    <property type="entry name" value="P-loop containing nucleotide triphosphate hydrolases"/>
    <property type="match status" value="3"/>
</dbReference>
<feature type="domain" description="AIG1-type G" evidence="5">
    <location>
        <begin position="423"/>
        <end position="624"/>
    </location>
</feature>
<dbReference type="GO" id="GO:0005525">
    <property type="term" value="F:GTP binding"/>
    <property type="evidence" value="ECO:0007669"/>
    <property type="project" value="UniProtKB-KW"/>
</dbReference>
<dbReference type="InterPro" id="IPR027417">
    <property type="entry name" value="P-loop_NTPase"/>
</dbReference>
<dbReference type="PROSITE" id="PS51720">
    <property type="entry name" value="G_AIG1"/>
    <property type="match status" value="2"/>
</dbReference>
<evidence type="ECO:0000256" key="4">
    <source>
        <dbReference type="SAM" id="MobiDB-lite"/>
    </source>
</evidence>
<feature type="compositionally biased region" description="Basic and acidic residues" evidence="4">
    <location>
        <begin position="740"/>
        <end position="761"/>
    </location>
</feature>
<keyword evidence="7" id="KW-1185">Reference proteome</keyword>
<organism evidence="6 7">
    <name type="scientific">Sphaeramia orbicularis</name>
    <name type="common">orbiculate cardinalfish</name>
    <dbReference type="NCBI Taxonomy" id="375764"/>
    <lineage>
        <taxon>Eukaryota</taxon>
        <taxon>Metazoa</taxon>
        <taxon>Chordata</taxon>
        <taxon>Craniata</taxon>
        <taxon>Vertebrata</taxon>
        <taxon>Euteleostomi</taxon>
        <taxon>Actinopterygii</taxon>
        <taxon>Neopterygii</taxon>
        <taxon>Teleostei</taxon>
        <taxon>Neoteleostei</taxon>
        <taxon>Acanthomorphata</taxon>
        <taxon>Gobiaria</taxon>
        <taxon>Kurtiformes</taxon>
        <taxon>Apogonoidei</taxon>
        <taxon>Apogonidae</taxon>
        <taxon>Apogoninae</taxon>
        <taxon>Sphaeramia</taxon>
    </lineage>
</organism>
<dbReference type="Pfam" id="PF04548">
    <property type="entry name" value="AIG1"/>
    <property type="match status" value="3"/>
</dbReference>
<gene>
    <name evidence="6" type="primary">LOC115415712</name>
</gene>
<dbReference type="PANTHER" id="PTHR10903">
    <property type="entry name" value="GTPASE, IMAP FAMILY MEMBER-RELATED"/>
    <property type="match status" value="1"/>
</dbReference>
<name>A0A673BS66_9TELE</name>
<dbReference type="FunFam" id="3.40.50.300:FF:000366">
    <property type="entry name" value="GTPase, IMAP family member 2"/>
    <property type="match status" value="1"/>
</dbReference>
<feature type="region of interest" description="Disordered" evidence="4">
    <location>
        <begin position="726"/>
        <end position="761"/>
    </location>
</feature>
<evidence type="ECO:0000256" key="3">
    <source>
        <dbReference type="ARBA" id="ARBA00023134"/>
    </source>
</evidence>
<protein>
    <submittedName>
        <fullName evidence="6">GTPase IMAP family member 8-like</fullName>
    </submittedName>
</protein>
<dbReference type="InParanoid" id="A0A673BS66"/>
<reference evidence="6" key="1">
    <citation type="submission" date="2025-08" db="UniProtKB">
        <authorList>
            <consortium name="Ensembl"/>
        </authorList>
    </citation>
    <scope>IDENTIFICATION</scope>
</reference>
<dbReference type="GeneID" id="115415712"/>